<dbReference type="Proteomes" id="UP001108027">
    <property type="component" value="Unassembled WGS sequence"/>
</dbReference>
<evidence type="ECO:0000256" key="11">
    <source>
        <dbReference type="RuleBase" id="RU365087"/>
    </source>
</evidence>
<protein>
    <recommendedName>
        <fullName evidence="3 11">Protein-export membrane protein SecG</fullName>
    </recommendedName>
</protein>
<evidence type="ECO:0000256" key="5">
    <source>
        <dbReference type="ARBA" id="ARBA00022475"/>
    </source>
</evidence>
<evidence type="ECO:0000256" key="4">
    <source>
        <dbReference type="ARBA" id="ARBA00022448"/>
    </source>
</evidence>
<proteinExistence type="inferred from homology"/>
<dbReference type="PANTHER" id="PTHR34182">
    <property type="entry name" value="PROTEIN-EXPORT MEMBRANE PROTEIN SECG"/>
    <property type="match status" value="1"/>
</dbReference>
<keyword evidence="14" id="KW-1185">Reference proteome</keyword>
<keyword evidence="10 11" id="KW-0472">Membrane</keyword>
<evidence type="ECO:0000256" key="1">
    <source>
        <dbReference type="ARBA" id="ARBA00004651"/>
    </source>
</evidence>
<feature type="transmembrane region" description="Helical" evidence="11">
    <location>
        <begin position="51"/>
        <end position="74"/>
    </location>
</feature>
<organism evidence="13 14">
    <name type="scientific">Alloalcanivorax marinus</name>
    <dbReference type="NCBI Taxonomy" id="1177169"/>
    <lineage>
        <taxon>Bacteria</taxon>
        <taxon>Pseudomonadati</taxon>
        <taxon>Pseudomonadota</taxon>
        <taxon>Gammaproteobacteria</taxon>
        <taxon>Oceanospirillales</taxon>
        <taxon>Alcanivoracaceae</taxon>
        <taxon>Alloalcanivorax</taxon>
    </lineage>
</organism>
<dbReference type="InterPro" id="IPR004692">
    <property type="entry name" value="SecG"/>
</dbReference>
<accession>A0A9Q3UP06</accession>
<sequence>MDIVLHVVHVLAALGLIGLILIQHGKGADAGASFGGGGSQTVFGSAGSANFLTRSTAILAVVFFITSLGLAWMARQEVSGGGSILPALESVDEQDVPAMDPQGGDVPANGAPSSDVPGAGESSGDVPAVESGDAPAAANSQNEALDVPAAELESPAPDEAPSQPAQ</sequence>
<evidence type="ECO:0000256" key="3">
    <source>
        <dbReference type="ARBA" id="ARBA00017876"/>
    </source>
</evidence>
<evidence type="ECO:0000256" key="8">
    <source>
        <dbReference type="ARBA" id="ARBA00022989"/>
    </source>
</evidence>
<dbReference type="GO" id="GO:0005886">
    <property type="term" value="C:plasma membrane"/>
    <property type="evidence" value="ECO:0007669"/>
    <property type="project" value="UniProtKB-SubCell"/>
</dbReference>
<comment type="similarity">
    <text evidence="2 11">Belongs to the SecG family.</text>
</comment>
<dbReference type="NCBIfam" id="TIGR00810">
    <property type="entry name" value="secG"/>
    <property type="match status" value="1"/>
</dbReference>
<evidence type="ECO:0000256" key="9">
    <source>
        <dbReference type="ARBA" id="ARBA00023010"/>
    </source>
</evidence>
<feature type="region of interest" description="Disordered" evidence="12">
    <location>
        <begin position="89"/>
        <end position="166"/>
    </location>
</feature>
<dbReference type="AlphaFoldDB" id="A0A9Q3UP06"/>
<evidence type="ECO:0000256" key="2">
    <source>
        <dbReference type="ARBA" id="ARBA00008445"/>
    </source>
</evidence>
<dbReference type="GO" id="GO:0065002">
    <property type="term" value="P:intracellular protein transmembrane transport"/>
    <property type="evidence" value="ECO:0007669"/>
    <property type="project" value="TreeGrafter"/>
</dbReference>
<evidence type="ECO:0000256" key="10">
    <source>
        <dbReference type="ARBA" id="ARBA00023136"/>
    </source>
</evidence>
<keyword evidence="8 11" id="KW-1133">Transmembrane helix</keyword>
<dbReference type="Pfam" id="PF03840">
    <property type="entry name" value="SecG"/>
    <property type="match status" value="1"/>
</dbReference>
<dbReference type="PANTHER" id="PTHR34182:SF1">
    <property type="entry name" value="PROTEIN-EXPORT MEMBRANE PROTEIN SECG"/>
    <property type="match status" value="1"/>
</dbReference>
<comment type="caution">
    <text evidence="13">The sequence shown here is derived from an EMBL/GenBank/DDBJ whole genome shotgun (WGS) entry which is preliminary data.</text>
</comment>
<evidence type="ECO:0000256" key="12">
    <source>
        <dbReference type="SAM" id="MobiDB-lite"/>
    </source>
</evidence>
<comment type="function">
    <text evidence="11">Involved in protein export. Participates in an early event of protein translocation.</text>
</comment>
<evidence type="ECO:0000313" key="14">
    <source>
        <dbReference type="Proteomes" id="UP001108027"/>
    </source>
</evidence>
<evidence type="ECO:0000313" key="13">
    <source>
        <dbReference type="EMBL" id="MCC4310497.1"/>
    </source>
</evidence>
<comment type="subcellular location">
    <subcellularLocation>
        <location evidence="1 11">Cell membrane</location>
        <topology evidence="1 11">Multi-pass membrane protein</topology>
    </subcellularLocation>
</comment>
<dbReference type="GO" id="GO:0015450">
    <property type="term" value="F:protein-transporting ATPase activity"/>
    <property type="evidence" value="ECO:0007669"/>
    <property type="project" value="UniProtKB-UniRule"/>
</dbReference>
<dbReference type="GO" id="GO:0009306">
    <property type="term" value="P:protein secretion"/>
    <property type="evidence" value="ECO:0007669"/>
    <property type="project" value="UniProtKB-UniRule"/>
</dbReference>
<gene>
    <name evidence="13" type="primary">secG</name>
    <name evidence="13" type="ORF">LL252_18175</name>
</gene>
<dbReference type="GO" id="GO:0043952">
    <property type="term" value="P:protein transport by the Sec complex"/>
    <property type="evidence" value="ECO:0007669"/>
    <property type="project" value="TreeGrafter"/>
</dbReference>
<keyword evidence="7 11" id="KW-0653">Protein transport</keyword>
<keyword evidence="5 11" id="KW-1003">Cell membrane</keyword>
<dbReference type="EMBL" id="JAJGNA010000041">
    <property type="protein sequence ID" value="MCC4310497.1"/>
    <property type="molecule type" value="Genomic_DNA"/>
</dbReference>
<keyword evidence="6 11" id="KW-0812">Transmembrane</keyword>
<dbReference type="PRINTS" id="PR01651">
    <property type="entry name" value="SECGEXPORT"/>
</dbReference>
<comment type="caution">
    <text evidence="11">Lacks conserved residue(s) required for the propagation of feature annotation.</text>
</comment>
<keyword evidence="9 11" id="KW-0811">Translocation</keyword>
<keyword evidence="4 11" id="KW-0813">Transport</keyword>
<dbReference type="RefSeq" id="WP_228235186.1">
    <property type="nucleotide sequence ID" value="NZ_ARXL01000020.1"/>
</dbReference>
<reference evidence="13" key="1">
    <citation type="submission" date="2021-10" db="EMBL/GenBank/DDBJ databases">
        <title>The diversity and Nitrogen Metabolism of Culturable Nitrate-Utilizing Bacteria Within the Oxygen Minimum Zone of the Changjiang (Yangtze River)Estuary.</title>
        <authorList>
            <person name="Zhang D."/>
            <person name="Zheng J."/>
            <person name="Liu S."/>
            <person name="He W."/>
        </authorList>
    </citation>
    <scope>NUCLEOTIDE SEQUENCE</scope>
    <source>
        <strain evidence="13">FXH-223</strain>
    </source>
</reference>
<evidence type="ECO:0000256" key="6">
    <source>
        <dbReference type="ARBA" id="ARBA00022692"/>
    </source>
</evidence>
<evidence type="ECO:0000256" key="7">
    <source>
        <dbReference type="ARBA" id="ARBA00022927"/>
    </source>
</evidence>
<name>A0A9Q3UP06_9GAMM</name>